<dbReference type="NCBIfam" id="TIGR00254">
    <property type="entry name" value="GGDEF"/>
    <property type="match status" value="1"/>
</dbReference>
<dbReference type="InterPro" id="IPR050469">
    <property type="entry name" value="Diguanylate_Cyclase"/>
</dbReference>
<organism evidence="5 6">
    <name type="scientific">Colwellia echini</name>
    <dbReference type="NCBI Taxonomy" id="1982103"/>
    <lineage>
        <taxon>Bacteria</taxon>
        <taxon>Pseudomonadati</taxon>
        <taxon>Pseudomonadota</taxon>
        <taxon>Gammaproteobacteria</taxon>
        <taxon>Alteromonadales</taxon>
        <taxon>Colwelliaceae</taxon>
        <taxon>Colwellia</taxon>
    </lineage>
</organism>
<comment type="caution">
    <text evidence="5">The sequence shown here is derived from an EMBL/GenBank/DDBJ whole genome shotgun (WGS) entry which is preliminary data.</text>
</comment>
<dbReference type="SUPFAM" id="SSF55073">
    <property type="entry name" value="Nucleotide cyclase"/>
    <property type="match status" value="1"/>
</dbReference>
<proteinExistence type="predicted"/>
<dbReference type="PANTHER" id="PTHR45138">
    <property type="entry name" value="REGULATORY COMPONENTS OF SENSORY TRANSDUCTION SYSTEM"/>
    <property type="match status" value="1"/>
</dbReference>
<evidence type="ECO:0000259" key="4">
    <source>
        <dbReference type="PROSITE" id="PS50887"/>
    </source>
</evidence>
<dbReference type="InterPro" id="IPR029787">
    <property type="entry name" value="Nucleotide_cyclase"/>
</dbReference>
<evidence type="ECO:0000256" key="2">
    <source>
        <dbReference type="ARBA" id="ARBA00034247"/>
    </source>
</evidence>
<dbReference type="Pfam" id="PF00990">
    <property type="entry name" value="GGDEF"/>
    <property type="match status" value="1"/>
</dbReference>
<keyword evidence="3" id="KW-0472">Membrane</keyword>
<dbReference type="Proteomes" id="UP000815846">
    <property type="component" value="Unassembled WGS sequence"/>
</dbReference>
<keyword evidence="3" id="KW-1133">Transmembrane helix</keyword>
<dbReference type="Gene3D" id="6.10.340.10">
    <property type="match status" value="1"/>
</dbReference>
<dbReference type="EMBL" id="PJAI02000001">
    <property type="protein sequence ID" value="TYK67475.1"/>
    <property type="molecule type" value="Genomic_DNA"/>
</dbReference>
<dbReference type="InterPro" id="IPR043128">
    <property type="entry name" value="Rev_trsase/Diguanyl_cyclase"/>
</dbReference>
<evidence type="ECO:0000256" key="1">
    <source>
        <dbReference type="ARBA" id="ARBA00012528"/>
    </source>
</evidence>
<sequence length="434" mass="49578">MNISLLQRIAFFTLGCFVLFSLLIGSVIWSSQEIKAAFTRENYAQQLTNQTNMLRQLINNNNIYDKNYSIYNKRNKVDDWQALQVKLSSLLESAPALTTHQQSIQSSLVSQNNNLRNFFTLINKNKLKNANVAIKTHLKARLMTQLESIRADSFQLSAIAEKDIYDTIKQQAFFIILVSSASIIALILGAFSLTYIVRKSLNEVKSAFEKNESGDFQHIELSHHSQEFDNIVDAFNTMNDKLSESTISLTEMKKIVEERTQVLEKLSKTDALTKVANRRALFERANIEFSRTLRGNQQLTLLLLDCDLFKNINDDYGHVFGDELLVHICNICQQEIRDIDFLARYGGEEFIIVLPNCDLNGGIETAHRIQRSLAKNCLTIGDKEVKATLSIGVSMFNQRHKSLEQLIHDTDQAMYQAKRNGRNRVEVHSYTSLH</sequence>
<dbReference type="SMART" id="SM00267">
    <property type="entry name" value="GGDEF"/>
    <property type="match status" value="1"/>
</dbReference>
<feature type="transmembrane region" description="Helical" evidence="3">
    <location>
        <begin position="6"/>
        <end position="30"/>
    </location>
</feature>
<dbReference type="PANTHER" id="PTHR45138:SF9">
    <property type="entry name" value="DIGUANYLATE CYCLASE DGCM-RELATED"/>
    <property type="match status" value="1"/>
</dbReference>
<evidence type="ECO:0000313" key="5">
    <source>
        <dbReference type="EMBL" id="TYK67475.1"/>
    </source>
</evidence>
<evidence type="ECO:0000256" key="3">
    <source>
        <dbReference type="SAM" id="Phobius"/>
    </source>
</evidence>
<dbReference type="InterPro" id="IPR000160">
    <property type="entry name" value="GGDEF_dom"/>
</dbReference>
<feature type="transmembrane region" description="Helical" evidence="3">
    <location>
        <begin position="172"/>
        <end position="197"/>
    </location>
</feature>
<dbReference type="EC" id="2.7.7.65" evidence="1"/>
<gene>
    <name evidence="5" type="ORF">CWS31_001675</name>
</gene>
<protein>
    <recommendedName>
        <fullName evidence="1">diguanylate cyclase</fullName>
        <ecNumber evidence="1">2.7.7.65</ecNumber>
    </recommendedName>
</protein>
<keyword evidence="3" id="KW-0812">Transmembrane</keyword>
<dbReference type="CDD" id="cd01949">
    <property type="entry name" value="GGDEF"/>
    <property type="match status" value="1"/>
</dbReference>
<accession>A0ABY3N1X5</accession>
<comment type="catalytic activity">
    <reaction evidence="2">
        <text>2 GTP = 3',3'-c-di-GMP + 2 diphosphate</text>
        <dbReference type="Rhea" id="RHEA:24898"/>
        <dbReference type="ChEBI" id="CHEBI:33019"/>
        <dbReference type="ChEBI" id="CHEBI:37565"/>
        <dbReference type="ChEBI" id="CHEBI:58805"/>
        <dbReference type="EC" id="2.7.7.65"/>
    </reaction>
</comment>
<name>A0ABY3N1X5_9GAMM</name>
<reference evidence="5 6" key="1">
    <citation type="submission" date="2019-08" db="EMBL/GenBank/DDBJ databases">
        <title>Microbe sample from Colwellia echini.</title>
        <authorList>
            <person name="Christiansen L."/>
            <person name="Pathiraja D."/>
            <person name="Schultz-Johansen M."/>
            <person name="Choi I.-G."/>
            <person name="Stougaard P."/>
        </authorList>
    </citation>
    <scope>NUCLEOTIDE SEQUENCE [LARGE SCALE GENOMIC DNA]</scope>
    <source>
        <strain evidence="5 6">A3</strain>
    </source>
</reference>
<keyword evidence="6" id="KW-1185">Reference proteome</keyword>
<feature type="domain" description="GGDEF" evidence="4">
    <location>
        <begin position="297"/>
        <end position="430"/>
    </location>
</feature>
<dbReference type="PROSITE" id="PS50887">
    <property type="entry name" value="GGDEF"/>
    <property type="match status" value="1"/>
</dbReference>
<dbReference type="Gene3D" id="3.30.70.270">
    <property type="match status" value="1"/>
</dbReference>
<evidence type="ECO:0000313" key="6">
    <source>
        <dbReference type="Proteomes" id="UP000815846"/>
    </source>
</evidence>
<dbReference type="RefSeq" id="WP_101343369.1">
    <property type="nucleotide sequence ID" value="NZ_PJAI02000001.1"/>
</dbReference>